<accession>A0A0F9U2L5</accession>
<reference evidence="1" key="1">
    <citation type="journal article" date="2015" name="Nature">
        <title>Complex archaea that bridge the gap between prokaryotes and eukaryotes.</title>
        <authorList>
            <person name="Spang A."/>
            <person name="Saw J.H."/>
            <person name="Jorgensen S.L."/>
            <person name="Zaremba-Niedzwiedzka K."/>
            <person name="Martijn J."/>
            <person name="Lind A.E."/>
            <person name="van Eijk R."/>
            <person name="Schleper C."/>
            <person name="Guy L."/>
            <person name="Ettema T.J."/>
        </authorList>
    </citation>
    <scope>NUCLEOTIDE SEQUENCE</scope>
</reference>
<sequence length="52" mass="6257">MIHSNKCPFKHIRLEELSTKHKRNIIKLIRTELTTRKNVKNVSKLEKKKNKC</sequence>
<proteinExistence type="predicted"/>
<comment type="caution">
    <text evidence="1">The sequence shown here is derived from an EMBL/GenBank/DDBJ whole genome shotgun (WGS) entry which is preliminary data.</text>
</comment>
<organism evidence="1">
    <name type="scientific">marine sediment metagenome</name>
    <dbReference type="NCBI Taxonomy" id="412755"/>
    <lineage>
        <taxon>unclassified sequences</taxon>
        <taxon>metagenomes</taxon>
        <taxon>ecological metagenomes</taxon>
    </lineage>
</organism>
<dbReference type="AlphaFoldDB" id="A0A0F9U2L5"/>
<protein>
    <submittedName>
        <fullName evidence="1">Uncharacterized protein</fullName>
    </submittedName>
</protein>
<gene>
    <name evidence="1" type="ORF">LCGC14_0658460</name>
</gene>
<dbReference type="EMBL" id="LAZR01001252">
    <property type="protein sequence ID" value="KKN47868.1"/>
    <property type="molecule type" value="Genomic_DNA"/>
</dbReference>
<name>A0A0F9U2L5_9ZZZZ</name>
<evidence type="ECO:0000313" key="1">
    <source>
        <dbReference type="EMBL" id="KKN47868.1"/>
    </source>
</evidence>